<name>A0A084G746_PSEDA</name>
<feature type="compositionally biased region" description="Low complexity" evidence="1">
    <location>
        <begin position="335"/>
        <end position="361"/>
    </location>
</feature>
<organism evidence="4 5">
    <name type="scientific">Pseudallescheria apiosperma</name>
    <name type="common">Scedosporium apiospermum</name>
    <dbReference type="NCBI Taxonomy" id="563466"/>
    <lineage>
        <taxon>Eukaryota</taxon>
        <taxon>Fungi</taxon>
        <taxon>Dikarya</taxon>
        <taxon>Ascomycota</taxon>
        <taxon>Pezizomycotina</taxon>
        <taxon>Sordariomycetes</taxon>
        <taxon>Hypocreomycetidae</taxon>
        <taxon>Microascales</taxon>
        <taxon>Microascaceae</taxon>
        <taxon>Scedosporium</taxon>
    </lineage>
</organism>
<dbReference type="OMA" id="QYSAPYR"/>
<dbReference type="Proteomes" id="UP000028545">
    <property type="component" value="Unassembled WGS sequence"/>
</dbReference>
<dbReference type="AlphaFoldDB" id="A0A084G746"/>
<gene>
    <name evidence="4" type="ORF">SAPIO_CDS5055</name>
</gene>
<reference evidence="4 5" key="1">
    <citation type="journal article" date="2014" name="Genome Announc.">
        <title>Draft genome sequence of the pathogenic fungus Scedosporium apiospermum.</title>
        <authorList>
            <person name="Vandeputte P."/>
            <person name="Ghamrawi S."/>
            <person name="Rechenmann M."/>
            <person name="Iltis A."/>
            <person name="Giraud S."/>
            <person name="Fleury M."/>
            <person name="Thornton C."/>
            <person name="Delhaes L."/>
            <person name="Meyer W."/>
            <person name="Papon N."/>
            <person name="Bouchara J.P."/>
        </authorList>
    </citation>
    <scope>NUCLEOTIDE SEQUENCE [LARGE SCALE GENOMIC DNA]</scope>
    <source>
        <strain evidence="4 5">IHEM 14462</strain>
    </source>
</reference>
<comment type="caution">
    <text evidence="4">The sequence shown here is derived from an EMBL/GenBank/DDBJ whole genome shotgun (WGS) entry which is preliminary data.</text>
</comment>
<feature type="region of interest" description="Disordered" evidence="1">
    <location>
        <begin position="272"/>
        <end position="303"/>
    </location>
</feature>
<evidence type="ECO:0000256" key="3">
    <source>
        <dbReference type="SAM" id="SignalP"/>
    </source>
</evidence>
<keyword evidence="2" id="KW-0812">Transmembrane</keyword>
<accession>A0A084G746</accession>
<feature type="chain" id="PRO_5001775445" evidence="3">
    <location>
        <begin position="32"/>
        <end position="395"/>
    </location>
</feature>
<feature type="compositionally biased region" description="Basic residues" evidence="1">
    <location>
        <begin position="384"/>
        <end position="395"/>
    </location>
</feature>
<dbReference type="EMBL" id="JOWA01000096">
    <property type="protein sequence ID" value="KEZ43158.1"/>
    <property type="molecule type" value="Genomic_DNA"/>
</dbReference>
<feature type="transmembrane region" description="Helical" evidence="2">
    <location>
        <begin position="215"/>
        <end position="248"/>
    </location>
</feature>
<feature type="compositionally biased region" description="Basic residues" evidence="1">
    <location>
        <begin position="362"/>
        <end position="376"/>
    </location>
</feature>
<evidence type="ECO:0000256" key="1">
    <source>
        <dbReference type="SAM" id="MobiDB-lite"/>
    </source>
</evidence>
<dbReference type="OrthoDB" id="5425848at2759"/>
<feature type="compositionally biased region" description="Low complexity" evidence="1">
    <location>
        <begin position="283"/>
        <end position="293"/>
    </location>
</feature>
<keyword evidence="5" id="KW-1185">Reference proteome</keyword>
<protein>
    <submittedName>
        <fullName evidence="4">Uncharacterized protein</fullName>
    </submittedName>
</protein>
<evidence type="ECO:0000313" key="5">
    <source>
        <dbReference type="Proteomes" id="UP000028545"/>
    </source>
</evidence>
<dbReference type="KEGG" id="sapo:SAPIO_CDS5055"/>
<keyword evidence="2" id="KW-0472">Membrane</keyword>
<feature type="region of interest" description="Disordered" evidence="1">
    <location>
        <begin position="325"/>
        <end position="395"/>
    </location>
</feature>
<dbReference type="VEuPathDB" id="FungiDB:SAPIO_CDS5055"/>
<feature type="signal peptide" evidence="3">
    <location>
        <begin position="1"/>
        <end position="31"/>
    </location>
</feature>
<sequence length="395" mass="42002">MRTFSPTRQGKPALLSALFLILLHSTQPVRAVPYPRDDLHDAGYSFLMPRACEQYCGADNRYCCQAGTSCTTEGAIAMCVGGQGIYTTTWTETKTYTSTVTSDWPAAAATPVDESVPCVPQSSDWTPCGWVCCDWWQECAVEGQCRPKPGYEGGVGGGGGGGGGGAGTVVTTNGQVTTLFSAPFRVTGTGSAAPSQTFVSGQEPQEDGGSGLSGGAIAGIVIGALAGIGLLFLLCFCCIAKGILGAIFGRKKKKERTREEIVEERYTRSSHAPSSYFTKRGTHSSWYGSSSSPRRSEKKKSSGGKWLGIGAAAATLLALLNIKKDKKPPSRRTPTMYTDSYTYSYTDSSPIGSSSAGGSKHPSSRTHRSHRSSHRSHYTERTRHTGRTSRRSSAH</sequence>
<keyword evidence="2" id="KW-1133">Transmembrane helix</keyword>
<dbReference type="RefSeq" id="XP_016642957.1">
    <property type="nucleotide sequence ID" value="XM_016787455.1"/>
</dbReference>
<dbReference type="HOGENOM" id="CLU_043314_0_0_1"/>
<evidence type="ECO:0000256" key="2">
    <source>
        <dbReference type="SAM" id="Phobius"/>
    </source>
</evidence>
<proteinExistence type="predicted"/>
<keyword evidence="3" id="KW-0732">Signal</keyword>
<evidence type="ECO:0000313" key="4">
    <source>
        <dbReference type="EMBL" id="KEZ43158.1"/>
    </source>
</evidence>
<dbReference type="GeneID" id="27724127"/>